<evidence type="ECO:0000313" key="1">
    <source>
        <dbReference type="EMBL" id="QLG46895.1"/>
    </source>
</evidence>
<name>A0A7H9AUM4_9FLAO</name>
<protein>
    <submittedName>
        <fullName evidence="1">Uncharacterized protein</fullName>
    </submittedName>
</protein>
<dbReference type="KEGG" id="cagg:HYG79_16555"/>
<gene>
    <name evidence="1" type="ORF">HYG79_16555</name>
</gene>
<dbReference type="RefSeq" id="WP_179243174.1">
    <property type="nucleotide sequence ID" value="NZ_CP058595.1"/>
</dbReference>
<reference evidence="1 2" key="1">
    <citation type="journal article" date="2006" name="Int. J. Syst. Evol. Microbiol.">
        <title>Costertonia aggregata gen. nov., sp. nov., a mesophilic marine bacterium of the family Flavobacteriaceae, isolated from a mature biofilm.</title>
        <authorList>
            <person name="Kwon K.K."/>
            <person name="Lee Y.K."/>
            <person name="Lee H.K."/>
        </authorList>
    </citation>
    <scope>NUCLEOTIDE SEQUENCE [LARGE SCALE GENOMIC DNA]</scope>
    <source>
        <strain evidence="1 2">KCCM 42265</strain>
    </source>
</reference>
<dbReference type="Proteomes" id="UP000509302">
    <property type="component" value="Chromosome"/>
</dbReference>
<proteinExistence type="predicted"/>
<sequence length="241" mass="28527">METIIEKYNNLQKEILSDFSLKWDGENCETTFRNDVKDFYGFEKKFGWNILLNAFYVIDDTELAKKSFKEFDLQGPSRHRDIGERYLRLYGLLNATYQQKLAVENLLEIHKVEKKKEHIKKLTDSELIIIRNKIGAHSANFLSTRDDSEHKFDVYEISRPELERGKIRLLRNQNDFENYDLEKAINEFNELVEEILSIVIAKVISKIFNNQGKYFKEYQIINKIRNGAILIGDKLIEFTTK</sequence>
<keyword evidence="2" id="KW-1185">Reference proteome</keyword>
<organism evidence="1 2">
    <name type="scientific">Costertonia aggregata</name>
    <dbReference type="NCBI Taxonomy" id="343403"/>
    <lineage>
        <taxon>Bacteria</taxon>
        <taxon>Pseudomonadati</taxon>
        <taxon>Bacteroidota</taxon>
        <taxon>Flavobacteriia</taxon>
        <taxon>Flavobacteriales</taxon>
        <taxon>Flavobacteriaceae</taxon>
        <taxon>Costertonia</taxon>
    </lineage>
</organism>
<evidence type="ECO:0000313" key="2">
    <source>
        <dbReference type="Proteomes" id="UP000509302"/>
    </source>
</evidence>
<dbReference type="EMBL" id="CP058595">
    <property type="protein sequence ID" value="QLG46895.1"/>
    <property type="molecule type" value="Genomic_DNA"/>
</dbReference>
<dbReference type="AlphaFoldDB" id="A0A7H9AUM4"/>
<accession>A0A7H9AUM4</accession>